<name>A0A8X6R067_NEPPI</name>
<dbReference type="AlphaFoldDB" id="A0A8X6R067"/>
<gene>
    <name evidence="1" type="ORF">NPIL_190101</name>
</gene>
<keyword evidence="2" id="KW-1185">Reference proteome</keyword>
<dbReference type="EMBL" id="BMAW01132894">
    <property type="protein sequence ID" value="GFU46016.1"/>
    <property type="molecule type" value="Genomic_DNA"/>
</dbReference>
<organism evidence="1 2">
    <name type="scientific">Nephila pilipes</name>
    <name type="common">Giant wood spider</name>
    <name type="synonym">Nephila maculata</name>
    <dbReference type="NCBI Taxonomy" id="299642"/>
    <lineage>
        <taxon>Eukaryota</taxon>
        <taxon>Metazoa</taxon>
        <taxon>Ecdysozoa</taxon>
        <taxon>Arthropoda</taxon>
        <taxon>Chelicerata</taxon>
        <taxon>Arachnida</taxon>
        <taxon>Araneae</taxon>
        <taxon>Araneomorphae</taxon>
        <taxon>Entelegynae</taxon>
        <taxon>Araneoidea</taxon>
        <taxon>Nephilidae</taxon>
        <taxon>Nephila</taxon>
    </lineage>
</organism>
<sequence>MVSRSWWWATEPLSLITDSTQVESQGFRPTDPDVRRANSNDRFQKTVGEILQLTIVAEKGQMHVRHFVSMT</sequence>
<proteinExistence type="predicted"/>
<protein>
    <submittedName>
        <fullName evidence="1">Uncharacterized protein</fullName>
    </submittedName>
</protein>
<reference evidence="1" key="1">
    <citation type="submission" date="2020-08" db="EMBL/GenBank/DDBJ databases">
        <title>Multicomponent nature underlies the extraordinary mechanical properties of spider dragline silk.</title>
        <authorList>
            <person name="Kono N."/>
            <person name="Nakamura H."/>
            <person name="Mori M."/>
            <person name="Yoshida Y."/>
            <person name="Ohtoshi R."/>
            <person name="Malay A.D."/>
            <person name="Moran D.A.P."/>
            <person name="Tomita M."/>
            <person name="Numata K."/>
            <person name="Arakawa K."/>
        </authorList>
    </citation>
    <scope>NUCLEOTIDE SEQUENCE</scope>
</reference>
<evidence type="ECO:0000313" key="2">
    <source>
        <dbReference type="Proteomes" id="UP000887013"/>
    </source>
</evidence>
<comment type="caution">
    <text evidence="1">The sequence shown here is derived from an EMBL/GenBank/DDBJ whole genome shotgun (WGS) entry which is preliminary data.</text>
</comment>
<accession>A0A8X6R067</accession>
<dbReference type="Proteomes" id="UP000887013">
    <property type="component" value="Unassembled WGS sequence"/>
</dbReference>
<evidence type="ECO:0000313" key="1">
    <source>
        <dbReference type="EMBL" id="GFU46016.1"/>
    </source>
</evidence>